<feature type="chain" id="PRO_5025353518" description="Molybdate-anion transporter" evidence="14">
    <location>
        <begin position="28"/>
        <end position="522"/>
    </location>
</feature>
<organism evidence="15 16">
    <name type="scientific">Elsinoe ampelina</name>
    <dbReference type="NCBI Taxonomy" id="302913"/>
    <lineage>
        <taxon>Eukaryota</taxon>
        <taxon>Fungi</taxon>
        <taxon>Dikarya</taxon>
        <taxon>Ascomycota</taxon>
        <taxon>Pezizomycotina</taxon>
        <taxon>Dothideomycetes</taxon>
        <taxon>Dothideomycetidae</taxon>
        <taxon>Myriangiales</taxon>
        <taxon>Elsinoaceae</taxon>
        <taxon>Elsinoe</taxon>
    </lineage>
</organism>
<feature type="transmembrane region" description="Helical" evidence="13">
    <location>
        <begin position="270"/>
        <end position="290"/>
    </location>
</feature>
<feature type="transmembrane region" description="Helical" evidence="13">
    <location>
        <begin position="366"/>
        <end position="388"/>
    </location>
</feature>
<evidence type="ECO:0000256" key="4">
    <source>
        <dbReference type="ARBA" id="ARBA00022448"/>
    </source>
</evidence>
<feature type="transmembrane region" description="Helical" evidence="13">
    <location>
        <begin position="94"/>
        <end position="115"/>
    </location>
</feature>
<feature type="transmembrane region" description="Helical" evidence="13">
    <location>
        <begin position="122"/>
        <end position="139"/>
    </location>
</feature>
<comment type="subcellular location">
    <subcellularLocation>
        <location evidence="2">Cell membrane</location>
        <topology evidence="2">Multi-pass membrane protein</topology>
    </subcellularLocation>
</comment>
<feature type="signal peptide" evidence="14">
    <location>
        <begin position="1"/>
        <end position="27"/>
    </location>
</feature>
<evidence type="ECO:0000256" key="8">
    <source>
        <dbReference type="ARBA" id="ARBA00023065"/>
    </source>
</evidence>
<dbReference type="GO" id="GO:0005886">
    <property type="term" value="C:plasma membrane"/>
    <property type="evidence" value="ECO:0007669"/>
    <property type="project" value="UniProtKB-SubCell"/>
</dbReference>
<dbReference type="SUPFAM" id="SSF103473">
    <property type="entry name" value="MFS general substrate transporter"/>
    <property type="match status" value="1"/>
</dbReference>
<protein>
    <recommendedName>
        <fullName evidence="3">Molybdate-anion transporter</fullName>
    </recommendedName>
    <alternativeName>
        <fullName evidence="10">Major facilitator superfamily domain-containing protein 5</fullName>
    </alternativeName>
    <alternativeName>
        <fullName evidence="11">Molybdate transporter 2 homolog</fullName>
    </alternativeName>
</protein>
<comment type="function">
    <text evidence="1">Mediates high-affinity intracellular uptake of the rare oligo-element molybdenum.</text>
</comment>
<keyword evidence="7 13" id="KW-1133">Transmembrane helix</keyword>
<evidence type="ECO:0000256" key="13">
    <source>
        <dbReference type="SAM" id="Phobius"/>
    </source>
</evidence>
<feature type="region of interest" description="Disordered" evidence="12">
    <location>
        <begin position="26"/>
        <end position="47"/>
    </location>
</feature>
<dbReference type="InterPro" id="IPR036259">
    <property type="entry name" value="MFS_trans_sf"/>
</dbReference>
<evidence type="ECO:0000256" key="2">
    <source>
        <dbReference type="ARBA" id="ARBA00004651"/>
    </source>
</evidence>
<feature type="transmembrane region" description="Helical" evidence="13">
    <location>
        <begin position="310"/>
        <end position="330"/>
    </location>
</feature>
<evidence type="ECO:0000256" key="12">
    <source>
        <dbReference type="SAM" id="MobiDB-lite"/>
    </source>
</evidence>
<evidence type="ECO:0000256" key="6">
    <source>
        <dbReference type="ARBA" id="ARBA00022692"/>
    </source>
</evidence>
<evidence type="ECO:0000256" key="1">
    <source>
        <dbReference type="ARBA" id="ARBA00003019"/>
    </source>
</evidence>
<evidence type="ECO:0000256" key="14">
    <source>
        <dbReference type="SAM" id="SignalP"/>
    </source>
</evidence>
<dbReference type="PANTHER" id="PTHR23516:SF1">
    <property type="entry name" value="MOLYBDATE-ANION TRANSPORTER"/>
    <property type="match status" value="1"/>
</dbReference>
<feature type="compositionally biased region" description="Basic and acidic residues" evidence="12">
    <location>
        <begin position="30"/>
        <end position="46"/>
    </location>
</feature>
<dbReference type="InterPro" id="IPR008509">
    <property type="entry name" value="MOT2/MFSD5"/>
</dbReference>
<keyword evidence="8" id="KW-0406">Ion transport</keyword>
<name>A0A6A6G9Z8_9PEZI</name>
<dbReference type="Pfam" id="PF05631">
    <property type="entry name" value="MFS_5"/>
    <property type="match status" value="1"/>
</dbReference>
<evidence type="ECO:0000256" key="11">
    <source>
        <dbReference type="ARBA" id="ARBA00032555"/>
    </source>
</evidence>
<keyword evidence="9 13" id="KW-0472">Membrane</keyword>
<evidence type="ECO:0000256" key="7">
    <source>
        <dbReference type="ARBA" id="ARBA00022989"/>
    </source>
</evidence>
<dbReference type="OrthoDB" id="263957at2759"/>
<keyword evidence="5" id="KW-1003">Cell membrane</keyword>
<keyword evidence="16" id="KW-1185">Reference proteome</keyword>
<feature type="transmembrane region" description="Helical" evidence="13">
    <location>
        <begin position="61"/>
        <end position="82"/>
    </location>
</feature>
<evidence type="ECO:0000313" key="16">
    <source>
        <dbReference type="Proteomes" id="UP000799538"/>
    </source>
</evidence>
<proteinExistence type="predicted"/>
<keyword evidence="6 13" id="KW-0812">Transmembrane</keyword>
<dbReference type="AlphaFoldDB" id="A0A6A6G9Z8"/>
<keyword evidence="14" id="KW-0732">Signal</keyword>
<dbReference type="Gene3D" id="1.20.1250.20">
    <property type="entry name" value="MFS general substrate transporter like domains"/>
    <property type="match status" value="1"/>
</dbReference>
<accession>A0A6A6G9Z8</accession>
<dbReference type="PANTHER" id="PTHR23516">
    <property type="entry name" value="SAM (S-ADENOSYL METHIONINE) TRANSPORTER"/>
    <property type="match status" value="1"/>
</dbReference>
<dbReference type="Proteomes" id="UP000799538">
    <property type="component" value="Unassembled WGS sequence"/>
</dbReference>
<evidence type="ECO:0000256" key="3">
    <source>
        <dbReference type="ARBA" id="ARBA00021242"/>
    </source>
</evidence>
<keyword evidence="4" id="KW-0813">Transport</keyword>
<dbReference type="GO" id="GO:0006811">
    <property type="term" value="P:monoatomic ion transport"/>
    <property type="evidence" value="ECO:0007669"/>
    <property type="project" value="UniProtKB-KW"/>
</dbReference>
<evidence type="ECO:0000313" key="15">
    <source>
        <dbReference type="EMBL" id="KAF2222497.1"/>
    </source>
</evidence>
<feature type="transmembrane region" description="Helical" evidence="13">
    <location>
        <begin position="218"/>
        <end position="235"/>
    </location>
</feature>
<gene>
    <name evidence="15" type="ORF">BDZ85DRAFT_199494</name>
</gene>
<reference evidence="16" key="1">
    <citation type="journal article" date="2020" name="Stud. Mycol.">
        <title>101 Dothideomycetes genomes: A test case for predicting lifestyles and emergence of pathogens.</title>
        <authorList>
            <person name="Haridas S."/>
            <person name="Albert R."/>
            <person name="Binder M."/>
            <person name="Bloem J."/>
            <person name="LaButti K."/>
            <person name="Salamov A."/>
            <person name="Andreopoulos B."/>
            <person name="Baker S."/>
            <person name="Barry K."/>
            <person name="Bills G."/>
            <person name="Bluhm B."/>
            <person name="Cannon C."/>
            <person name="Castanera R."/>
            <person name="Culley D."/>
            <person name="Daum C."/>
            <person name="Ezra D."/>
            <person name="Gonzalez J."/>
            <person name="Henrissat B."/>
            <person name="Kuo A."/>
            <person name="Liang C."/>
            <person name="Lipzen A."/>
            <person name="Lutzoni F."/>
            <person name="Magnuson J."/>
            <person name="Mondo S."/>
            <person name="Nolan M."/>
            <person name="Ohm R."/>
            <person name="Pangilinan J."/>
            <person name="Park H.-J."/>
            <person name="Ramirez L."/>
            <person name="Alfaro M."/>
            <person name="Sun H."/>
            <person name="Tritt A."/>
            <person name="Yoshinaga Y."/>
            <person name="Zwiers L.-H."/>
            <person name="Turgeon B."/>
            <person name="Goodwin S."/>
            <person name="Spatafora J."/>
            <person name="Crous P."/>
            <person name="Grigoriev I."/>
        </authorList>
    </citation>
    <scope>NUCLEOTIDE SEQUENCE [LARGE SCALE GENOMIC DNA]</scope>
    <source>
        <strain evidence="16">CECT 20119</strain>
    </source>
</reference>
<dbReference type="EMBL" id="ML992508">
    <property type="protein sequence ID" value="KAF2222497.1"/>
    <property type="molecule type" value="Genomic_DNA"/>
</dbReference>
<feature type="transmembrane region" description="Helical" evidence="13">
    <location>
        <begin position="342"/>
        <end position="360"/>
    </location>
</feature>
<evidence type="ECO:0000256" key="9">
    <source>
        <dbReference type="ARBA" id="ARBA00023136"/>
    </source>
</evidence>
<evidence type="ECO:0000256" key="5">
    <source>
        <dbReference type="ARBA" id="ARBA00022475"/>
    </source>
</evidence>
<dbReference type="GO" id="GO:0015098">
    <property type="term" value="F:molybdate ion transmembrane transporter activity"/>
    <property type="evidence" value="ECO:0007669"/>
    <property type="project" value="InterPro"/>
</dbReference>
<evidence type="ECO:0000256" key="10">
    <source>
        <dbReference type="ARBA" id="ARBA00030646"/>
    </source>
</evidence>
<sequence>MAFYEINLVVLVLINIALYLRQWRTTSSPDTDHDDGGEQRAEDAKWQDNASRKSSFVRTYLSAYLLATAGDWLQGPHIYAIYRYEKALPETTTAALYATGFISGAVAATFVGQLADKYGRKTTCLIYCASYIACCLAMLSDTLPILYLGRICGGVSTTILYSAFETWMITEFHNQGLATTGLSTATIFGRQTTFNSVVAIFTGIAGEALVSATGTRKAPFLLAVAVFVLAGLWIATTWSENYGNAEDGRPRSSLSEIGSAAKDMWRDKRVFALTIASSVFESMMYLFVFFWSAAIKSARSIAGVKDDPPFGLIFSCFMCAMMAGSLLFTMFSARHDVFSTSYVLKIAMTFASLALMSTIVNYREDLVFWAFCIVEMCVGLYFPSMNFLKGAIVEDGRRGKIYSLMRLPLNAFVVIAHSLAEEGESFLSTSWMSRVLTCYRRSSSEQRLLELWRRTARCIHSRAEIHRVNLDLIEYKIPFLRLQRAVNVVAGYHYIFCLSPCPWSSIATCFAVAPGLQPGRTF</sequence>